<sequence length="239" mass="27687">MKFLVFQHVPHEHPGYIADFAEKNDIRLDIVRLWKPYKIPSLSSYNALIIMGGPMGVYEESNVFPSKDDEINVIRQNVGKIPILGFCLGSQLLAYTLGAKVYPNIIEGKHKKEISYYTLNLTKKGQEDILFKNFPEKFKVLEWHGDVFDIPKGATLLASSSLCKNQAFSYKNAYGLLFHFEFTPEMVERQIEIDKEWIHKDFNMNEKNLIQEAKDLSKLMKKQSELLLTNFLTIIETEF</sequence>
<dbReference type="GO" id="GO:0005829">
    <property type="term" value="C:cytosol"/>
    <property type="evidence" value="ECO:0007669"/>
    <property type="project" value="TreeGrafter"/>
</dbReference>
<reference evidence="2 3" key="1">
    <citation type="journal article" date="2016" name="Nat. Commun.">
        <title>Thousands of microbial genomes shed light on interconnected biogeochemical processes in an aquifer system.</title>
        <authorList>
            <person name="Anantharaman K."/>
            <person name="Brown C.T."/>
            <person name="Hug L.A."/>
            <person name="Sharon I."/>
            <person name="Castelle C.J."/>
            <person name="Probst A.J."/>
            <person name="Thomas B.C."/>
            <person name="Singh A."/>
            <person name="Wilkins M.J."/>
            <person name="Karaoz U."/>
            <person name="Brodie E.L."/>
            <person name="Williams K.H."/>
            <person name="Hubbard S.S."/>
            <person name="Banfield J.F."/>
        </authorList>
    </citation>
    <scope>NUCLEOTIDE SEQUENCE [LARGE SCALE GENOMIC DNA]</scope>
</reference>
<dbReference type="AlphaFoldDB" id="A0A1F5ZLR4"/>
<accession>A0A1F5ZLR4</accession>
<dbReference type="PANTHER" id="PTHR42695:SF5">
    <property type="entry name" value="GLUTAMINE AMIDOTRANSFERASE YLR126C-RELATED"/>
    <property type="match status" value="1"/>
</dbReference>
<evidence type="ECO:0000313" key="2">
    <source>
        <dbReference type="EMBL" id="OGG13436.1"/>
    </source>
</evidence>
<dbReference type="EMBL" id="MFJL01000036">
    <property type="protein sequence ID" value="OGG13436.1"/>
    <property type="molecule type" value="Genomic_DNA"/>
</dbReference>
<dbReference type="STRING" id="1798382.A3D77_05070"/>
<evidence type="ECO:0000259" key="1">
    <source>
        <dbReference type="Pfam" id="PF00117"/>
    </source>
</evidence>
<dbReference type="InterPro" id="IPR029062">
    <property type="entry name" value="Class_I_gatase-like"/>
</dbReference>
<dbReference type="CDD" id="cd01741">
    <property type="entry name" value="GATase1_1"/>
    <property type="match status" value="1"/>
</dbReference>
<dbReference type="Gene3D" id="3.40.50.880">
    <property type="match status" value="1"/>
</dbReference>
<comment type="caution">
    <text evidence="2">The sequence shown here is derived from an EMBL/GenBank/DDBJ whole genome shotgun (WGS) entry which is preliminary data.</text>
</comment>
<gene>
    <name evidence="2" type="ORF">A3D77_05070</name>
</gene>
<dbReference type="Proteomes" id="UP000176923">
    <property type="component" value="Unassembled WGS sequence"/>
</dbReference>
<evidence type="ECO:0000313" key="3">
    <source>
        <dbReference type="Proteomes" id="UP000176923"/>
    </source>
</evidence>
<organism evidence="2 3">
    <name type="scientific">Candidatus Gottesmanbacteria bacterium RIFCSPHIGHO2_02_FULL_39_11</name>
    <dbReference type="NCBI Taxonomy" id="1798382"/>
    <lineage>
        <taxon>Bacteria</taxon>
        <taxon>Candidatus Gottesmaniibacteriota</taxon>
    </lineage>
</organism>
<dbReference type="PANTHER" id="PTHR42695">
    <property type="entry name" value="GLUTAMINE AMIDOTRANSFERASE YLR126C-RELATED"/>
    <property type="match status" value="1"/>
</dbReference>
<dbReference type="Pfam" id="PF00117">
    <property type="entry name" value="GATase"/>
    <property type="match status" value="1"/>
</dbReference>
<proteinExistence type="predicted"/>
<name>A0A1F5ZLR4_9BACT</name>
<dbReference type="InterPro" id="IPR044992">
    <property type="entry name" value="ChyE-like"/>
</dbReference>
<dbReference type="PROSITE" id="PS51273">
    <property type="entry name" value="GATASE_TYPE_1"/>
    <property type="match status" value="1"/>
</dbReference>
<dbReference type="SUPFAM" id="SSF52317">
    <property type="entry name" value="Class I glutamine amidotransferase-like"/>
    <property type="match status" value="1"/>
</dbReference>
<feature type="domain" description="Glutamine amidotransferase" evidence="1">
    <location>
        <begin position="23"/>
        <end position="186"/>
    </location>
</feature>
<protein>
    <recommendedName>
        <fullName evidence="1">Glutamine amidotransferase domain-containing protein</fullName>
    </recommendedName>
</protein>
<dbReference type="InterPro" id="IPR017926">
    <property type="entry name" value="GATASE"/>
</dbReference>